<comment type="caution">
    <text evidence="1">The sequence shown here is derived from an EMBL/GenBank/DDBJ whole genome shotgun (WGS) entry which is preliminary data.</text>
</comment>
<dbReference type="AlphaFoldDB" id="A0A4Y2WHR3"/>
<evidence type="ECO:0000313" key="2">
    <source>
        <dbReference type="Proteomes" id="UP000499080"/>
    </source>
</evidence>
<organism evidence="1 2">
    <name type="scientific">Araneus ventricosus</name>
    <name type="common">Orbweaver spider</name>
    <name type="synonym">Epeira ventricosa</name>
    <dbReference type="NCBI Taxonomy" id="182803"/>
    <lineage>
        <taxon>Eukaryota</taxon>
        <taxon>Metazoa</taxon>
        <taxon>Ecdysozoa</taxon>
        <taxon>Arthropoda</taxon>
        <taxon>Chelicerata</taxon>
        <taxon>Arachnida</taxon>
        <taxon>Araneae</taxon>
        <taxon>Araneomorphae</taxon>
        <taxon>Entelegynae</taxon>
        <taxon>Araneoidea</taxon>
        <taxon>Araneidae</taxon>
        <taxon>Araneus</taxon>
    </lineage>
</organism>
<evidence type="ECO:0008006" key="3">
    <source>
        <dbReference type="Google" id="ProtNLM"/>
    </source>
</evidence>
<keyword evidence="2" id="KW-1185">Reference proteome</keyword>
<evidence type="ECO:0000313" key="1">
    <source>
        <dbReference type="EMBL" id="GBO37103.1"/>
    </source>
</evidence>
<reference evidence="1 2" key="1">
    <citation type="journal article" date="2019" name="Sci. Rep.">
        <title>Orb-weaving spider Araneus ventricosus genome elucidates the spidroin gene catalogue.</title>
        <authorList>
            <person name="Kono N."/>
            <person name="Nakamura H."/>
            <person name="Ohtoshi R."/>
            <person name="Moran D.A.P."/>
            <person name="Shinohara A."/>
            <person name="Yoshida Y."/>
            <person name="Fujiwara M."/>
            <person name="Mori M."/>
            <person name="Tomita M."/>
            <person name="Arakawa K."/>
        </authorList>
    </citation>
    <scope>NUCLEOTIDE SEQUENCE [LARGE SCALE GENOMIC DNA]</scope>
</reference>
<name>A0A4Y2WHR3_ARAVE</name>
<gene>
    <name evidence="1" type="ORF">AVEN_96328_1</name>
</gene>
<proteinExistence type="predicted"/>
<sequence>MSCVRADIVTRSASVDMRMIDKGIKNPWRWEWLEKKVESIHLNECIRKLNKCSACYCVVCGKELMYSSKGSIVLVRHVKSVKHGSFLKSRKDNFALPGEL</sequence>
<dbReference type="Proteomes" id="UP000499080">
    <property type="component" value="Unassembled WGS sequence"/>
</dbReference>
<dbReference type="EMBL" id="BGPR01061438">
    <property type="protein sequence ID" value="GBO37103.1"/>
    <property type="molecule type" value="Genomic_DNA"/>
</dbReference>
<accession>A0A4Y2WHR3</accession>
<protein>
    <recommendedName>
        <fullName evidence="3">BED-type domain-containing protein</fullName>
    </recommendedName>
</protein>